<name>A0ABN2MLG4_9ACTN</name>
<keyword evidence="4" id="KW-1185">Reference proteome</keyword>
<dbReference type="Gene3D" id="3.40.50.1400">
    <property type="match status" value="2"/>
</dbReference>
<sequence length="260" mass="26403">MTPLVITAHGSPDLRSPATMRRLASAVGQQWPGPVVTAFIEFNLPSVPGVLRGLASPRPIIPAPRWPETESAGRAEPEPAAVLVPALLTKAYHGRVDIPALLREAGVPTRVAGVLGPAGPGEEPDPLLLAALRRRLDELSGTYDGVALIAAGTRVEAARETVGRTARALGESLGVPCEVGFASAAPPSGGDAVDALRRRGATRIVAASYFLAAGKLHDIAAGSARAAGALAVSGPLADAPELVDLIVKRATAAPAPVPVG</sequence>
<dbReference type="PANTHER" id="PTHR33542:SF3">
    <property type="entry name" value="SIROHYDROCHLORIN FERROCHELATASE, CHLOROPLASTIC"/>
    <property type="match status" value="1"/>
</dbReference>
<dbReference type="PANTHER" id="PTHR33542">
    <property type="entry name" value="SIROHYDROCHLORIN FERROCHELATASE, CHLOROPLASTIC"/>
    <property type="match status" value="1"/>
</dbReference>
<evidence type="ECO:0000256" key="1">
    <source>
        <dbReference type="ARBA" id="ARBA00022723"/>
    </source>
</evidence>
<organism evidence="3 4">
    <name type="scientific">Luedemannella flava</name>
    <dbReference type="NCBI Taxonomy" id="349316"/>
    <lineage>
        <taxon>Bacteria</taxon>
        <taxon>Bacillati</taxon>
        <taxon>Actinomycetota</taxon>
        <taxon>Actinomycetes</taxon>
        <taxon>Micromonosporales</taxon>
        <taxon>Micromonosporaceae</taxon>
        <taxon>Luedemannella</taxon>
    </lineage>
</organism>
<dbReference type="RefSeq" id="WP_344138994.1">
    <property type="nucleotide sequence ID" value="NZ_BAAALT010000267.1"/>
</dbReference>
<dbReference type="Pfam" id="PF01903">
    <property type="entry name" value="CbiX"/>
    <property type="match status" value="2"/>
</dbReference>
<proteinExistence type="predicted"/>
<dbReference type="Proteomes" id="UP001500218">
    <property type="component" value="Unassembled WGS sequence"/>
</dbReference>
<gene>
    <name evidence="3" type="ORF">GCM10009682_57100</name>
</gene>
<keyword evidence="2" id="KW-0456">Lyase</keyword>
<evidence type="ECO:0000313" key="3">
    <source>
        <dbReference type="EMBL" id="GAA1831032.1"/>
    </source>
</evidence>
<reference evidence="3 4" key="1">
    <citation type="journal article" date="2019" name="Int. J. Syst. Evol. Microbiol.">
        <title>The Global Catalogue of Microorganisms (GCM) 10K type strain sequencing project: providing services to taxonomists for standard genome sequencing and annotation.</title>
        <authorList>
            <consortium name="The Broad Institute Genomics Platform"/>
            <consortium name="The Broad Institute Genome Sequencing Center for Infectious Disease"/>
            <person name="Wu L."/>
            <person name="Ma J."/>
        </authorList>
    </citation>
    <scope>NUCLEOTIDE SEQUENCE [LARGE SCALE GENOMIC DNA]</scope>
    <source>
        <strain evidence="3 4">JCM 13250</strain>
    </source>
</reference>
<dbReference type="InterPro" id="IPR050963">
    <property type="entry name" value="Sirohydro_Cobaltochel/CbiX"/>
</dbReference>
<dbReference type="SUPFAM" id="SSF53800">
    <property type="entry name" value="Chelatase"/>
    <property type="match status" value="1"/>
</dbReference>
<comment type="caution">
    <text evidence="3">The sequence shown here is derived from an EMBL/GenBank/DDBJ whole genome shotgun (WGS) entry which is preliminary data.</text>
</comment>
<protein>
    <submittedName>
        <fullName evidence="3">Sirohydrochlorin chelatase</fullName>
    </submittedName>
</protein>
<evidence type="ECO:0000256" key="2">
    <source>
        <dbReference type="ARBA" id="ARBA00023239"/>
    </source>
</evidence>
<accession>A0ABN2MLG4</accession>
<dbReference type="EMBL" id="BAAALT010000267">
    <property type="protein sequence ID" value="GAA1831032.1"/>
    <property type="molecule type" value="Genomic_DNA"/>
</dbReference>
<evidence type="ECO:0000313" key="4">
    <source>
        <dbReference type="Proteomes" id="UP001500218"/>
    </source>
</evidence>
<dbReference type="CDD" id="cd03416">
    <property type="entry name" value="CbiX_SirB_N"/>
    <property type="match status" value="1"/>
</dbReference>
<dbReference type="InterPro" id="IPR002762">
    <property type="entry name" value="CbiX-like"/>
</dbReference>
<keyword evidence="1" id="KW-0479">Metal-binding</keyword>